<name>A0A084JFZ4_9CLOT</name>
<dbReference type="NCBIfam" id="NF000996">
    <property type="entry name" value="PRK00105.1"/>
    <property type="match status" value="1"/>
</dbReference>
<comment type="similarity">
    <text evidence="3 11">Belongs to the CobT family.</text>
</comment>
<dbReference type="EMBL" id="JPMD01000007">
    <property type="protein sequence ID" value="KEZ87878.1"/>
    <property type="molecule type" value="Genomic_DNA"/>
</dbReference>
<dbReference type="RefSeq" id="WP_035130612.1">
    <property type="nucleotide sequence ID" value="NZ_JBQHQR010000009.1"/>
</dbReference>
<gene>
    <name evidence="11 12" type="primary">cobT</name>
    <name evidence="12" type="ORF">IO99_04165</name>
</gene>
<dbReference type="eggNOG" id="COG2038">
    <property type="taxonomic scope" value="Bacteria"/>
</dbReference>
<comment type="pathway">
    <text evidence="2 11">Nucleoside biosynthesis; alpha-ribazole biosynthesis; alpha-ribazole from 5,6-dimethylbenzimidazole: step 1/2.</text>
</comment>
<evidence type="ECO:0000256" key="1">
    <source>
        <dbReference type="ARBA" id="ARBA00002197"/>
    </source>
</evidence>
<evidence type="ECO:0000256" key="10">
    <source>
        <dbReference type="ARBA" id="ARBA00047340"/>
    </source>
</evidence>
<dbReference type="InterPro" id="IPR003200">
    <property type="entry name" value="Nict_dMeBzImd_PRibTrfase"/>
</dbReference>
<dbReference type="CDD" id="cd02439">
    <property type="entry name" value="DMB-PRT_CobT"/>
    <property type="match status" value="1"/>
</dbReference>
<dbReference type="PANTHER" id="PTHR43463">
    <property type="entry name" value="NICOTINATE-NUCLEOTIDE--DIMETHYLBENZIMIDAZOLE PHOSPHORIBOSYLTRANSFERASE"/>
    <property type="match status" value="1"/>
</dbReference>
<dbReference type="GO" id="GO:0008939">
    <property type="term" value="F:nicotinate-nucleotide-dimethylbenzimidazole phosphoribosyltransferase activity"/>
    <property type="evidence" value="ECO:0007669"/>
    <property type="project" value="UniProtKB-UniRule"/>
</dbReference>
<evidence type="ECO:0000313" key="13">
    <source>
        <dbReference type="Proteomes" id="UP000028542"/>
    </source>
</evidence>
<dbReference type="Gene3D" id="3.40.50.10210">
    <property type="match status" value="1"/>
</dbReference>
<feature type="active site" description="Proton acceptor" evidence="11">
    <location>
        <position position="317"/>
    </location>
</feature>
<reference evidence="12 13" key="1">
    <citation type="submission" date="2014-07" db="EMBL/GenBank/DDBJ databases">
        <title>Draft genome of Clostridium sulfidigenes 113A isolated from sediments associated with methane hydrate from Krishna Godavari basin.</title>
        <authorList>
            <person name="Honkalas V.S."/>
            <person name="Dabir A.P."/>
            <person name="Arora P."/>
            <person name="Dhakephalkar P.K."/>
        </authorList>
    </citation>
    <scope>NUCLEOTIDE SEQUENCE [LARGE SCALE GENOMIC DNA]</scope>
    <source>
        <strain evidence="12 13">113A</strain>
    </source>
</reference>
<dbReference type="Gene3D" id="1.10.1610.10">
    <property type="match status" value="1"/>
</dbReference>
<protein>
    <recommendedName>
        <fullName evidence="5 11">Nicotinate-nucleotide--dimethylbenzimidazole phosphoribosyltransferase</fullName>
        <shortName evidence="11">NN:DBI PRT</shortName>
        <ecNumber evidence="4 11">2.4.2.21</ecNumber>
    </recommendedName>
    <alternativeName>
        <fullName evidence="9 11">N(1)-alpha-phosphoribosyltransferase</fullName>
    </alternativeName>
</protein>
<evidence type="ECO:0000256" key="8">
    <source>
        <dbReference type="ARBA" id="ARBA00022679"/>
    </source>
</evidence>
<comment type="catalytic activity">
    <reaction evidence="10 11">
        <text>5,6-dimethylbenzimidazole + nicotinate beta-D-ribonucleotide = alpha-ribazole 5'-phosphate + nicotinate + H(+)</text>
        <dbReference type="Rhea" id="RHEA:11196"/>
        <dbReference type="ChEBI" id="CHEBI:15378"/>
        <dbReference type="ChEBI" id="CHEBI:15890"/>
        <dbReference type="ChEBI" id="CHEBI:32544"/>
        <dbReference type="ChEBI" id="CHEBI:57502"/>
        <dbReference type="ChEBI" id="CHEBI:57918"/>
        <dbReference type="EC" id="2.4.2.21"/>
    </reaction>
</comment>
<evidence type="ECO:0000256" key="7">
    <source>
        <dbReference type="ARBA" id="ARBA00022676"/>
    </source>
</evidence>
<evidence type="ECO:0000256" key="9">
    <source>
        <dbReference type="ARBA" id="ARBA00030686"/>
    </source>
</evidence>
<accession>A0A084JFZ4</accession>
<dbReference type="UniPathway" id="UPA00061">
    <property type="reaction ID" value="UER00516"/>
</dbReference>
<dbReference type="FunFam" id="3.40.50.10210:FF:000001">
    <property type="entry name" value="Nicotinate-nucleotide--dimethylbenzimidazole phosphoribosyltransferase"/>
    <property type="match status" value="1"/>
</dbReference>
<keyword evidence="6 11" id="KW-0169">Cobalamin biosynthesis</keyword>
<keyword evidence="8 11" id="KW-0808">Transferase</keyword>
<dbReference type="InterPro" id="IPR017846">
    <property type="entry name" value="Nict_dMeBzImd_PRibTrfase_bact"/>
</dbReference>
<comment type="caution">
    <text evidence="12">The sequence shown here is derived from an EMBL/GenBank/DDBJ whole genome shotgun (WGS) entry which is preliminary data.</text>
</comment>
<dbReference type="SUPFAM" id="SSF52733">
    <property type="entry name" value="Nicotinate mononucleotide:5,6-dimethylbenzimidazole phosphoribosyltransferase (CobT)"/>
    <property type="match status" value="1"/>
</dbReference>
<evidence type="ECO:0000256" key="6">
    <source>
        <dbReference type="ARBA" id="ARBA00022573"/>
    </source>
</evidence>
<dbReference type="InterPro" id="IPR023195">
    <property type="entry name" value="Nict_dMeBzImd_PRibTrfase_N"/>
</dbReference>
<keyword evidence="7 11" id="KW-0328">Glycosyltransferase</keyword>
<dbReference type="EC" id="2.4.2.21" evidence="4 11"/>
<proteinExistence type="inferred from homology"/>
<comment type="function">
    <text evidence="1 11">Catalyzes the synthesis of alpha-ribazole-5'-phosphate from nicotinate mononucleotide (NAMN) and 5,6-dimethylbenzimidazole (DMB).</text>
</comment>
<evidence type="ECO:0000256" key="2">
    <source>
        <dbReference type="ARBA" id="ARBA00005049"/>
    </source>
</evidence>
<dbReference type="STRING" id="318464.IO99_04165"/>
<evidence type="ECO:0000256" key="11">
    <source>
        <dbReference type="HAMAP-Rule" id="MF_00230"/>
    </source>
</evidence>
<dbReference type="Pfam" id="PF02277">
    <property type="entry name" value="DBI_PRT"/>
    <property type="match status" value="1"/>
</dbReference>
<keyword evidence="13" id="KW-1185">Reference proteome</keyword>
<evidence type="ECO:0000256" key="3">
    <source>
        <dbReference type="ARBA" id="ARBA00007110"/>
    </source>
</evidence>
<dbReference type="InterPro" id="IPR036087">
    <property type="entry name" value="Nict_dMeBzImd_PRibTrfase_sf"/>
</dbReference>
<evidence type="ECO:0000256" key="4">
    <source>
        <dbReference type="ARBA" id="ARBA00011991"/>
    </source>
</evidence>
<dbReference type="PANTHER" id="PTHR43463:SF1">
    <property type="entry name" value="NICOTINATE-NUCLEOTIDE--DIMETHYLBENZIMIDAZOLE PHOSPHORIBOSYLTRANSFERASE"/>
    <property type="match status" value="1"/>
</dbReference>
<sequence>MDELKKLLSGIEEVNREVMNNSKNYIDHLSKPIGSLGVLEEIVVKLSGIKGEHIKEIKKKNIVIMCADNGIQESGVSSCPREVTATVTENFVKGTTGVCILSRYYNNDTTVVDIGVDKEFTDPRIINRKIRYGTSNMTKGPAMTREEAIKAIKIGIDIVKELKNQGYDLIGTGEMGVGNTATSAAIISVFSGIDSDLIVGKGSGLTDDGLSHKKAMVKKSIEINKPNKNDVIDVLSKVGGFDIAGLCGVFLGGAIYKVPVVIDGLISSAAAICAKELSSKASGYMFASHLSAEPGAQYAMKTLGLEPMFSLGMRLGEGSGCPIAFGIIESAVFTMNNMDSFNEAGIDKKDYIDIRKQ</sequence>
<dbReference type="HAMAP" id="MF_00230">
    <property type="entry name" value="CobT"/>
    <property type="match status" value="1"/>
</dbReference>
<evidence type="ECO:0000313" key="12">
    <source>
        <dbReference type="EMBL" id="KEZ87878.1"/>
    </source>
</evidence>
<dbReference type="AlphaFoldDB" id="A0A084JFZ4"/>
<organism evidence="12 13">
    <name type="scientific">Clostridium sulfidigenes</name>
    <dbReference type="NCBI Taxonomy" id="318464"/>
    <lineage>
        <taxon>Bacteria</taxon>
        <taxon>Bacillati</taxon>
        <taxon>Bacillota</taxon>
        <taxon>Clostridia</taxon>
        <taxon>Eubacteriales</taxon>
        <taxon>Clostridiaceae</taxon>
        <taxon>Clostridium</taxon>
    </lineage>
</organism>
<dbReference type="GO" id="GO:0009236">
    <property type="term" value="P:cobalamin biosynthetic process"/>
    <property type="evidence" value="ECO:0007669"/>
    <property type="project" value="UniProtKB-UniRule"/>
</dbReference>
<evidence type="ECO:0000256" key="5">
    <source>
        <dbReference type="ARBA" id="ARBA00015486"/>
    </source>
</evidence>
<dbReference type="Proteomes" id="UP000028542">
    <property type="component" value="Unassembled WGS sequence"/>
</dbReference>
<dbReference type="NCBIfam" id="TIGR03160">
    <property type="entry name" value="cobT_DBIPRT"/>
    <property type="match status" value="1"/>
</dbReference>